<comment type="caution">
    <text evidence="4">The sequence shown here is derived from an EMBL/GenBank/DDBJ whole genome shotgun (WGS) entry which is preliminary data.</text>
</comment>
<evidence type="ECO:0000256" key="3">
    <source>
        <dbReference type="SAM" id="MobiDB-lite"/>
    </source>
</evidence>
<dbReference type="OrthoDB" id="7676067at2759"/>
<gene>
    <name evidence="4" type="ORF">RF11_04575</name>
</gene>
<organism evidence="4 5">
    <name type="scientific">Thelohanellus kitauei</name>
    <name type="common">Myxosporean</name>
    <dbReference type="NCBI Taxonomy" id="669202"/>
    <lineage>
        <taxon>Eukaryota</taxon>
        <taxon>Metazoa</taxon>
        <taxon>Cnidaria</taxon>
        <taxon>Myxozoa</taxon>
        <taxon>Myxosporea</taxon>
        <taxon>Bivalvulida</taxon>
        <taxon>Platysporina</taxon>
        <taxon>Myxobolidae</taxon>
        <taxon>Thelohanellus</taxon>
    </lineage>
</organism>
<keyword evidence="2" id="KW-0677">Repeat</keyword>
<accession>A0A0C2MQH5</accession>
<dbReference type="PANTHER" id="PTHR46093">
    <property type="entry name" value="ACYL-COA-BINDING DOMAIN-CONTAINING PROTEIN 5"/>
    <property type="match status" value="1"/>
</dbReference>
<evidence type="ECO:0000313" key="5">
    <source>
        <dbReference type="Proteomes" id="UP000031668"/>
    </source>
</evidence>
<dbReference type="InterPro" id="IPR015915">
    <property type="entry name" value="Kelch-typ_b-propeller"/>
</dbReference>
<sequence>MERCLVEDDDDDDDDDDDNDKRQPPMYVRLVVYHDESLYIIGIDAEDEALNCIYKFCLETLTWSRLPDNNDTPPHCFNQHCTVFNSQLYVFEDTLTGRNRYHEVSIFDFSTNSWSIRSTSSKEGQYPNDRVNEAYAFSNNCAYMSGGKSEDGSICFSDIWRIDLENLEWLKLNDFLKTAGDGHKMCVVEDVYLYSFRGDGSDEGCFKRLERFTLRFPSLYRLSLECLFRSPNVRNYIKLLPTRIMVDLNLSDKNSYLDD</sequence>
<evidence type="ECO:0000313" key="4">
    <source>
        <dbReference type="EMBL" id="KII63906.1"/>
    </source>
</evidence>
<dbReference type="SUPFAM" id="SSF117281">
    <property type="entry name" value="Kelch motif"/>
    <property type="match status" value="1"/>
</dbReference>
<feature type="region of interest" description="Disordered" evidence="3">
    <location>
        <begin position="1"/>
        <end position="23"/>
    </location>
</feature>
<dbReference type="Pfam" id="PF24681">
    <property type="entry name" value="Kelch_KLHDC2_KLHL20_DRC7"/>
    <property type="match status" value="1"/>
</dbReference>
<proteinExistence type="predicted"/>
<feature type="compositionally biased region" description="Acidic residues" evidence="3">
    <location>
        <begin position="7"/>
        <end position="18"/>
    </location>
</feature>
<keyword evidence="4" id="KW-0808">Transferase</keyword>
<evidence type="ECO:0000256" key="2">
    <source>
        <dbReference type="ARBA" id="ARBA00022737"/>
    </source>
</evidence>
<name>A0A0C2MQH5_THEKT</name>
<dbReference type="AlphaFoldDB" id="A0A0C2MQH5"/>
<dbReference type="PANTHER" id="PTHR46093:SF18">
    <property type="entry name" value="FIBRONECTIN TYPE-III DOMAIN-CONTAINING PROTEIN"/>
    <property type="match status" value="1"/>
</dbReference>
<keyword evidence="5" id="KW-1185">Reference proteome</keyword>
<protein>
    <submittedName>
        <fullName evidence="4">Actin-fragmin kinase</fullName>
    </submittedName>
</protein>
<keyword evidence="1" id="KW-0880">Kelch repeat</keyword>
<dbReference type="GO" id="GO:0016301">
    <property type="term" value="F:kinase activity"/>
    <property type="evidence" value="ECO:0007669"/>
    <property type="project" value="UniProtKB-KW"/>
</dbReference>
<dbReference type="Gene3D" id="2.120.10.80">
    <property type="entry name" value="Kelch-type beta propeller"/>
    <property type="match status" value="1"/>
</dbReference>
<keyword evidence="4" id="KW-0418">Kinase</keyword>
<dbReference type="EMBL" id="JWZT01004530">
    <property type="protein sequence ID" value="KII63906.1"/>
    <property type="molecule type" value="Genomic_DNA"/>
</dbReference>
<evidence type="ECO:0000256" key="1">
    <source>
        <dbReference type="ARBA" id="ARBA00022441"/>
    </source>
</evidence>
<dbReference type="Proteomes" id="UP000031668">
    <property type="component" value="Unassembled WGS sequence"/>
</dbReference>
<reference evidence="4 5" key="1">
    <citation type="journal article" date="2014" name="Genome Biol. Evol.">
        <title>The genome of the myxosporean Thelohanellus kitauei shows adaptations to nutrient acquisition within its fish host.</title>
        <authorList>
            <person name="Yang Y."/>
            <person name="Xiong J."/>
            <person name="Zhou Z."/>
            <person name="Huo F."/>
            <person name="Miao W."/>
            <person name="Ran C."/>
            <person name="Liu Y."/>
            <person name="Zhang J."/>
            <person name="Feng J."/>
            <person name="Wang M."/>
            <person name="Wang M."/>
            <person name="Wang L."/>
            <person name="Yao B."/>
        </authorList>
    </citation>
    <scope>NUCLEOTIDE SEQUENCE [LARGE SCALE GENOMIC DNA]</scope>
    <source>
        <strain evidence="4">Wuqing</strain>
    </source>
</reference>